<dbReference type="KEGG" id="als:DJ013_21245"/>
<accession>A0A2Z4GGP9</accession>
<organism evidence="1 2">
    <name type="scientific">Arcticibacterium luteifluviistationis</name>
    <dbReference type="NCBI Taxonomy" id="1784714"/>
    <lineage>
        <taxon>Bacteria</taxon>
        <taxon>Pseudomonadati</taxon>
        <taxon>Bacteroidota</taxon>
        <taxon>Cytophagia</taxon>
        <taxon>Cytophagales</taxon>
        <taxon>Leadbetterellaceae</taxon>
        <taxon>Arcticibacterium</taxon>
    </lineage>
</organism>
<dbReference type="RefSeq" id="WP_111373939.1">
    <property type="nucleotide sequence ID" value="NZ_CP029480.1"/>
</dbReference>
<dbReference type="Pfam" id="PF11013">
    <property type="entry name" value="DUF2851"/>
    <property type="match status" value="1"/>
</dbReference>
<reference evidence="1 2" key="1">
    <citation type="submission" date="2018-05" db="EMBL/GenBank/DDBJ databases">
        <title>Complete genome sequence of Arcticibacterium luteifluviistationis SM1504T, a cytophagaceae bacterium isolated from Arctic surface seawater.</title>
        <authorList>
            <person name="Li Y."/>
            <person name="Qin Q.-L."/>
        </authorList>
    </citation>
    <scope>NUCLEOTIDE SEQUENCE [LARGE SCALE GENOMIC DNA]</scope>
    <source>
        <strain evidence="1 2">SM1504</strain>
    </source>
</reference>
<dbReference type="AlphaFoldDB" id="A0A2Z4GGP9"/>
<gene>
    <name evidence="1" type="ORF">DJ013_21245</name>
</gene>
<dbReference type="EMBL" id="CP029480">
    <property type="protein sequence ID" value="AWW00573.1"/>
    <property type="molecule type" value="Genomic_DNA"/>
</dbReference>
<sequence>MKEDFLHYIWQYQKFNKAFLKTTFGEEITVLKIGFHNTDSGPDFKEARIKIGDVEWAGSVEIHLKASDWNLHKHDTDLAYENVVLHVVWENDKEILNKDGKPIPTLTLKALTDISLLDKYEALMQSQNEIPCQNQFSEIASIKKFSMLEKALLQRMQRKGAEVSERFEKLGNDWEEVTYQILLRNFGFKLNNEVFLCLAENLPYKILRKYSSSCFQVEALLFGMAGFLEGDLDEYGFKLKVEFDFLAAKHNLKDKVLNSSQWKFMRTRPANFPTVRLSQLAALMSQSKGLFATMTSASDYKMLVSFFEAKPSIYWQKHYHFNKESAQDFKGIGKSSIHNLVINTVVPVLVAYAEQIDNQLFIENAMALLEKIPAEKNKITKFWNSLDLETKTMFDSQGSIELYNEFCMKKKCLSCGVGIGILG</sequence>
<dbReference type="InterPro" id="IPR021272">
    <property type="entry name" value="DUF2851"/>
</dbReference>
<dbReference type="OrthoDB" id="1005072at2"/>
<protein>
    <submittedName>
        <fullName evidence="1">DUF2851 domain-containing protein</fullName>
    </submittedName>
</protein>
<name>A0A2Z4GGP9_9BACT</name>
<evidence type="ECO:0000313" key="1">
    <source>
        <dbReference type="EMBL" id="AWW00573.1"/>
    </source>
</evidence>
<dbReference type="Proteomes" id="UP000249873">
    <property type="component" value="Chromosome"/>
</dbReference>
<evidence type="ECO:0000313" key="2">
    <source>
        <dbReference type="Proteomes" id="UP000249873"/>
    </source>
</evidence>
<keyword evidence="2" id="KW-1185">Reference proteome</keyword>
<proteinExistence type="predicted"/>